<comment type="caution">
    <text evidence="1">The sequence shown here is derived from an EMBL/GenBank/DDBJ whole genome shotgun (WGS) entry which is preliminary data.</text>
</comment>
<keyword evidence="2" id="KW-1185">Reference proteome</keyword>
<name>A0ABX0M6Q6_9BURK</name>
<dbReference type="RefSeq" id="WP_167078860.1">
    <property type="nucleotide sequence ID" value="NZ_VVIW01000015.1"/>
</dbReference>
<dbReference type="EMBL" id="VVIW01000015">
    <property type="protein sequence ID" value="NHZ42869.1"/>
    <property type="molecule type" value="Genomic_DNA"/>
</dbReference>
<proteinExistence type="predicted"/>
<organism evidence="1 2">
    <name type="scientific">Massilia aquatica</name>
    <dbReference type="NCBI Taxonomy" id="2609000"/>
    <lineage>
        <taxon>Bacteria</taxon>
        <taxon>Pseudomonadati</taxon>
        <taxon>Pseudomonadota</taxon>
        <taxon>Betaproteobacteria</taxon>
        <taxon>Burkholderiales</taxon>
        <taxon>Oxalobacteraceae</taxon>
        <taxon>Telluria group</taxon>
        <taxon>Massilia</taxon>
    </lineage>
</organism>
<reference evidence="1 2" key="1">
    <citation type="submission" date="2019-09" db="EMBL/GenBank/DDBJ databases">
        <title>Taxonomy of Antarctic Massilia spp.: description of Massilia rubra sp. nov., Massilia aquatica sp. nov., Massilia mucilaginosa sp. nov., Massilia frigida sp. nov. isolated from streams, lakes and regoliths.</title>
        <authorList>
            <person name="Holochova P."/>
            <person name="Sedlacek I."/>
            <person name="Kralova S."/>
            <person name="Maslanova I."/>
            <person name="Busse H.-J."/>
            <person name="Stankova E."/>
            <person name="Vrbovska V."/>
            <person name="Kovarovic V."/>
            <person name="Bartak M."/>
            <person name="Svec P."/>
            <person name="Pantucek R."/>
        </authorList>
    </citation>
    <scope>NUCLEOTIDE SEQUENCE [LARGE SCALE GENOMIC DNA]</scope>
    <source>
        <strain evidence="1 2">CCM 8693</strain>
    </source>
</reference>
<accession>A0ABX0M6Q6</accession>
<dbReference type="Proteomes" id="UP000819052">
    <property type="component" value="Unassembled WGS sequence"/>
</dbReference>
<gene>
    <name evidence="1" type="ORF">F1609_22230</name>
</gene>
<sequence length="78" mass="9093">MIVRDEWVSNVFSSAMHGDEPVLTFLWRQNLKEMQSKPVGQFYDHSVHTDEKKAPVFTPVLFRLNRNCAARALYVIAR</sequence>
<evidence type="ECO:0000313" key="1">
    <source>
        <dbReference type="EMBL" id="NHZ42869.1"/>
    </source>
</evidence>
<evidence type="ECO:0000313" key="2">
    <source>
        <dbReference type="Proteomes" id="UP000819052"/>
    </source>
</evidence>
<protein>
    <submittedName>
        <fullName evidence="1">Uncharacterized protein</fullName>
    </submittedName>
</protein>